<dbReference type="PANTHER" id="PTHR30250">
    <property type="entry name" value="PST FAMILY PREDICTED COLANIC ACID TRANSPORTER"/>
    <property type="match status" value="1"/>
</dbReference>
<feature type="transmembrane region" description="Helical" evidence="6">
    <location>
        <begin position="86"/>
        <end position="107"/>
    </location>
</feature>
<feature type="transmembrane region" description="Helical" evidence="6">
    <location>
        <begin position="475"/>
        <end position="499"/>
    </location>
</feature>
<feature type="transmembrane region" description="Helical" evidence="6">
    <location>
        <begin position="183"/>
        <end position="203"/>
    </location>
</feature>
<dbReference type="InterPro" id="IPR002797">
    <property type="entry name" value="Polysacc_synth"/>
</dbReference>
<feature type="transmembrane region" description="Helical" evidence="6">
    <location>
        <begin position="232"/>
        <end position="252"/>
    </location>
</feature>
<accession>A0A495A7S5</accession>
<dbReference type="CDD" id="cd13124">
    <property type="entry name" value="MATE_SpoVB_like"/>
    <property type="match status" value="1"/>
</dbReference>
<keyword evidence="3 6" id="KW-0812">Transmembrane</keyword>
<evidence type="ECO:0000313" key="7">
    <source>
        <dbReference type="EMBL" id="RKQ34394.1"/>
    </source>
</evidence>
<evidence type="ECO:0000313" key="8">
    <source>
        <dbReference type="Proteomes" id="UP000269301"/>
    </source>
</evidence>
<evidence type="ECO:0000256" key="2">
    <source>
        <dbReference type="ARBA" id="ARBA00022475"/>
    </source>
</evidence>
<feature type="transmembrane region" description="Helical" evidence="6">
    <location>
        <begin position="283"/>
        <end position="304"/>
    </location>
</feature>
<evidence type="ECO:0000256" key="6">
    <source>
        <dbReference type="SAM" id="Phobius"/>
    </source>
</evidence>
<dbReference type="RefSeq" id="WP_121203956.1">
    <property type="nucleotide sequence ID" value="NZ_RBZP01000004.1"/>
</dbReference>
<proteinExistence type="predicted"/>
<feature type="transmembrane region" description="Helical" evidence="6">
    <location>
        <begin position="942"/>
        <end position="962"/>
    </location>
</feature>
<feature type="transmembrane region" description="Helical" evidence="6">
    <location>
        <begin position="411"/>
        <end position="428"/>
    </location>
</feature>
<dbReference type="InterPro" id="IPR024923">
    <property type="entry name" value="PG_synth_SpoVB"/>
</dbReference>
<feature type="transmembrane region" description="Helical" evidence="6">
    <location>
        <begin position="119"/>
        <end position="139"/>
    </location>
</feature>
<feature type="transmembrane region" description="Helical" evidence="6">
    <location>
        <begin position="325"/>
        <end position="344"/>
    </location>
</feature>
<reference evidence="7 8" key="1">
    <citation type="journal article" date="2016" name="Int. J. Syst. Evol. Microbiol.">
        <title>Oceanobacillus halophilus sp. nov., a novel moderately halophilic bacterium from a hypersaline lake.</title>
        <authorList>
            <person name="Amoozegar M.A."/>
            <person name="Bagheri M."/>
            <person name="Makhdoumi A."/>
            <person name="Nikou M.M."/>
            <person name="Fazeli S.A.S."/>
            <person name="Schumann P."/>
            <person name="Sproer C."/>
            <person name="Sanchez-Porro C."/>
            <person name="Ventosa A."/>
        </authorList>
    </citation>
    <scope>NUCLEOTIDE SEQUENCE [LARGE SCALE GENOMIC DNA]</scope>
    <source>
        <strain evidence="7 8">DSM 23996</strain>
    </source>
</reference>
<keyword evidence="5 6" id="KW-0472">Membrane</keyword>
<sequence>MGRATFIKGTIILTIATLISKVLGSLFRIPLQNIAGDEVLGIFTLVYPVYMVALILSVAGIPTAISKLIAEERAKGQEANVRPIYVTARILAICFGVISFVIIYLLSSPIANALGGSTTQLALIVVAASLLVAPYMAVYRGFFQGYGDMGPTAISQVFEQIIRVGAILGIAYVLVAKDFTSDLVAGWIMIGSVLGVFASLLYLRTKYQLTSKKPTSKKPYTFQTFKQFSKKILFLSIPIAIGSITMALFNFVDSLTIPYGLNHYGVNTDEINYTYGIYGRGLALVQIATIFATSVVLPLIPLLTEKLVDKDMLGTRRAIEKTFHIARLISWPAALGLLVLGLPINLGLFADLEGSSFIAILGLSSIFTSLTVLTTGILQGINLAKQAAFLVFIGVLLKAFSNIYMVQILGLMGAAISTLLIYLIIYALNSLMIYKRVPFSFINVDSMKILFASIIMAGVVGLPTIFIHFENWSRLQALLYVFVAFITGITVYFFLLFFWKVIKREDLRGIPVIHTFWKERRKMVVRQKWIWMMILLLLLISSPSVYDRWNAEGQNNTYEIVAPFEEIHHLTVDSSFSIDEVLSRLKEAGLTTVSINPITIKSLEKQGIISLYTGTEIEKMLLFSKEVMPFEIDENGYYITIPEEPHYQDLLVESMEPKEIVISGVPFYYVPEDFPLGLMLHYDESIVQQIERHNLKFIFRVPNDENLRQSHLDKLLQFRNRDTNLLFSGEEVVGYPETEKINTWMKQLNTAGFHFYMIEFSHQRGFQTVARNTDYDILRLHSMNLTQKPLEENINQAVRAVKERNIRSLFFHLPTGDPEESIKVAESFVSGVVENMPSHFNPGSPKPIEKISISIWTQIALLLAGILFTYSASRIMKNKWFHDLTVLLMICMAGLYLALDKLIILQAFALVIAIITPIFAVIATSHSKTNTIGKISLQYIKALGISVAGIFMVIGLLNGNAFVTGIEVFRGVKLVYVVPILFVALYLFGKQLLKLFTNKRLLQSEVKYWHLFVGLLITLVGIYYVSRTGNTGLVSDFELILRNKLEEWLYVRPRTKEFLIGFPFYLLGLYVMNQHKTLGNVLLLPGTIGFLSMMNTFTHFHIPLYISFLRTLYSVMIGYLIGLLLIYVYKKCYSWFSKIFQSRWS</sequence>
<dbReference type="Pfam" id="PF18949">
    <property type="entry name" value="DUF5693"/>
    <property type="match status" value="1"/>
</dbReference>
<feature type="transmembrane region" description="Helical" evidence="6">
    <location>
        <begin position="529"/>
        <end position="546"/>
    </location>
</feature>
<feature type="transmembrane region" description="Helical" evidence="6">
    <location>
        <begin position="449"/>
        <end position="469"/>
    </location>
</feature>
<evidence type="ECO:0000256" key="3">
    <source>
        <dbReference type="ARBA" id="ARBA00022692"/>
    </source>
</evidence>
<dbReference type="PANTHER" id="PTHR30250:SF29">
    <property type="entry name" value="POLYSACCHARIDE BIOSYNTHESIS PROTEIN C-TERMINAL DOMAIN-CONTAINING PROTEIN"/>
    <property type="match status" value="1"/>
</dbReference>
<dbReference type="Pfam" id="PF01943">
    <property type="entry name" value="Polysacc_synt"/>
    <property type="match status" value="1"/>
</dbReference>
<feature type="transmembrane region" description="Helical" evidence="6">
    <location>
        <begin position="1008"/>
        <end position="1026"/>
    </location>
</feature>
<dbReference type="InterPro" id="IPR050833">
    <property type="entry name" value="Poly_Biosynth_Transport"/>
</dbReference>
<dbReference type="OrthoDB" id="3805529at2"/>
<keyword evidence="2" id="KW-1003">Cell membrane</keyword>
<evidence type="ECO:0000256" key="1">
    <source>
        <dbReference type="ARBA" id="ARBA00004651"/>
    </source>
</evidence>
<evidence type="ECO:0000256" key="4">
    <source>
        <dbReference type="ARBA" id="ARBA00022989"/>
    </source>
</evidence>
<feature type="transmembrane region" description="Helical" evidence="6">
    <location>
        <begin position="356"/>
        <end position="378"/>
    </location>
</feature>
<feature type="transmembrane region" description="Helical" evidence="6">
    <location>
        <begin position="968"/>
        <end position="988"/>
    </location>
</feature>
<feature type="transmembrane region" description="Helical" evidence="6">
    <location>
        <begin position="160"/>
        <end position="177"/>
    </location>
</feature>
<feature type="transmembrane region" description="Helical" evidence="6">
    <location>
        <begin position="1081"/>
        <end position="1102"/>
    </location>
</feature>
<gene>
    <name evidence="7" type="ORF">D8M06_08040</name>
</gene>
<feature type="transmembrane region" description="Helical" evidence="6">
    <location>
        <begin position="387"/>
        <end position="405"/>
    </location>
</feature>
<feature type="transmembrane region" description="Helical" evidence="6">
    <location>
        <begin position="1058"/>
        <end position="1074"/>
    </location>
</feature>
<comment type="caution">
    <text evidence="7">The sequence shown here is derived from an EMBL/GenBank/DDBJ whole genome shotgun (WGS) entry which is preliminary data.</text>
</comment>
<keyword evidence="8" id="KW-1185">Reference proteome</keyword>
<evidence type="ECO:0000256" key="5">
    <source>
        <dbReference type="ARBA" id="ARBA00023136"/>
    </source>
</evidence>
<organism evidence="7 8">
    <name type="scientific">Oceanobacillus halophilus</name>
    <dbReference type="NCBI Taxonomy" id="930130"/>
    <lineage>
        <taxon>Bacteria</taxon>
        <taxon>Bacillati</taxon>
        <taxon>Bacillota</taxon>
        <taxon>Bacilli</taxon>
        <taxon>Bacillales</taxon>
        <taxon>Bacillaceae</taxon>
        <taxon>Oceanobacillus</taxon>
    </lineage>
</organism>
<comment type="subcellular location">
    <subcellularLocation>
        <location evidence="1">Cell membrane</location>
        <topology evidence="1">Multi-pass membrane protein</topology>
    </subcellularLocation>
</comment>
<protein>
    <submittedName>
        <fullName evidence="7">Polysaccharide biosynthesis protein</fullName>
    </submittedName>
</protein>
<keyword evidence="4 6" id="KW-1133">Transmembrane helix</keyword>
<dbReference type="AlphaFoldDB" id="A0A495A7S5"/>
<feature type="transmembrane region" description="Helical" evidence="6">
    <location>
        <begin position="855"/>
        <end position="873"/>
    </location>
</feature>
<dbReference type="InterPro" id="IPR043748">
    <property type="entry name" value="DUF5693"/>
</dbReference>
<name>A0A495A7S5_9BACI</name>
<feature type="transmembrane region" description="Helical" evidence="6">
    <location>
        <begin position="903"/>
        <end position="922"/>
    </location>
</feature>
<dbReference type="EMBL" id="RBZP01000004">
    <property type="protein sequence ID" value="RKQ34394.1"/>
    <property type="molecule type" value="Genomic_DNA"/>
</dbReference>
<feature type="transmembrane region" description="Helical" evidence="6">
    <location>
        <begin position="880"/>
        <end position="897"/>
    </location>
</feature>
<feature type="transmembrane region" description="Helical" evidence="6">
    <location>
        <begin position="1108"/>
        <end position="1129"/>
    </location>
</feature>
<dbReference type="GO" id="GO:0005886">
    <property type="term" value="C:plasma membrane"/>
    <property type="evidence" value="ECO:0007669"/>
    <property type="project" value="UniProtKB-SubCell"/>
</dbReference>
<feature type="transmembrane region" description="Helical" evidence="6">
    <location>
        <begin position="40"/>
        <end position="65"/>
    </location>
</feature>
<dbReference type="Proteomes" id="UP000269301">
    <property type="component" value="Unassembled WGS sequence"/>
</dbReference>